<evidence type="ECO:0000313" key="1">
    <source>
        <dbReference type="EMBL" id="KAE9391869.1"/>
    </source>
</evidence>
<gene>
    <name evidence="1" type="ORF">BT96DRAFT_959460</name>
</gene>
<reference evidence="1" key="1">
    <citation type="journal article" date="2019" name="Environ. Microbiol.">
        <title>Fungal ecological strategies reflected in gene transcription - a case study of two litter decomposers.</title>
        <authorList>
            <person name="Barbi F."/>
            <person name="Kohler A."/>
            <person name="Barry K."/>
            <person name="Baskaran P."/>
            <person name="Daum C."/>
            <person name="Fauchery L."/>
            <person name="Ihrmark K."/>
            <person name="Kuo A."/>
            <person name="LaButti K."/>
            <person name="Lipzen A."/>
            <person name="Morin E."/>
            <person name="Grigoriev I.V."/>
            <person name="Henrissat B."/>
            <person name="Lindahl B."/>
            <person name="Martin F."/>
        </authorList>
    </citation>
    <scope>NUCLEOTIDE SEQUENCE</scope>
    <source>
        <strain evidence="1">JB14</strain>
    </source>
</reference>
<sequence>MHQWRHLKELKRAGRGNDSTRKVADTRPGELAVRCIACPAPGINLPEGWEKARPEDRYNACFRLKHCNASSWEKDPPLCDGGSYFVESGPYQEYCEKMKDQDEICTCTGLAALDFANTKYSKGQCVSCGWHKVIMPNGVGDLQKGEW</sequence>
<dbReference type="Proteomes" id="UP000799118">
    <property type="component" value="Unassembled WGS sequence"/>
</dbReference>
<dbReference type="EMBL" id="ML769611">
    <property type="protein sequence ID" value="KAE9391869.1"/>
    <property type="molecule type" value="Genomic_DNA"/>
</dbReference>
<dbReference type="AlphaFoldDB" id="A0A6A4H0T5"/>
<name>A0A6A4H0T5_9AGAR</name>
<dbReference type="InterPro" id="IPR040521">
    <property type="entry name" value="KDZ"/>
</dbReference>
<organism evidence="1 2">
    <name type="scientific">Gymnopus androsaceus JB14</name>
    <dbReference type="NCBI Taxonomy" id="1447944"/>
    <lineage>
        <taxon>Eukaryota</taxon>
        <taxon>Fungi</taxon>
        <taxon>Dikarya</taxon>
        <taxon>Basidiomycota</taxon>
        <taxon>Agaricomycotina</taxon>
        <taxon>Agaricomycetes</taxon>
        <taxon>Agaricomycetidae</taxon>
        <taxon>Agaricales</taxon>
        <taxon>Marasmiineae</taxon>
        <taxon>Omphalotaceae</taxon>
        <taxon>Gymnopus</taxon>
    </lineage>
</organism>
<proteinExistence type="predicted"/>
<protein>
    <submittedName>
        <fullName evidence="1">Uncharacterized protein</fullName>
    </submittedName>
</protein>
<evidence type="ECO:0000313" key="2">
    <source>
        <dbReference type="Proteomes" id="UP000799118"/>
    </source>
</evidence>
<accession>A0A6A4H0T5</accession>
<keyword evidence="2" id="KW-1185">Reference proteome</keyword>
<dbReference type="OrthoDB" id="3257613at2759"/>
<dbReference type="Pfam" id="PF18758">
    <property type="entry name" value="KDZ"/>
    <property type="match status" value="1"/>
</dbReference>